<dbReference type="SUPFAM" id="SSF56601">
    <property type="entry name" value="beta-lactamase/transpeptidase-like"/>
    <property type="match status" value="1"/>
</dbReference>
<feature type="domain" description="Beta-lactamase-related" evidence="1">
    <location>
        <begin position="1"/>
        <end position="147"/>
    </location>
</feature>
<organism evidence="2 3">
    <name type="scientific">Nonomuraea angiospora</name>
    <dbReference type="NCBI Taxonomy" id="46172"/>
    <lineage>
        <taxon>Bacteria</taxon>
        <taxon>Bacillati</taxon>
        <taxon>Actinomycetota</taxon>
        <taxon>Actinomycetes</taxon>
        <taxon>Streptosporangiales</taxon>
        <taxon>Streptosporangiaceae</taxon>
        <taxon>Nonomuraea</taxon>
    </lineage>
</organism>
<evidence type="ECO:0000259" key="1">
    <source>
        <dbReference type="Pfam" id="PF00144"/>
    </source>
</evidence>
<comment type="caution">
    <text evidence="2">The sequence shown here is derived from an EMBL/GenBank/DDBJ whole genome shotgun (WGS) entry which is preliminary data.</text>
</comment>
<evidence type="ECO:0000313" key="3">
    <source>
        <dbReference type="Proteomes" id="UP000633509"/>
    </source>
</evidence>
<name>A0ABR9MLM4_9ACTN</name>
<keyword evidence="3" id="KW-1185">Reference proteome</keyword>
<dbReference type="EMBL" id="JADBEK010000001">
    <property type="protein sequence ID" value="MBE1593337.1"/>
    <property type="molecule type" value="Genomic_DNA"/>
</dbReference>
<protein>
    <recommendedName>
        <fullName evidence="1">Beta-lactamase-related domain-containing protein</fullName>
    </recommendedName>
</protein>
<sequence length="152" mass="15724">MSQDALFDVAGLTEIITVWSVIGLLWDQERLTLADPLGTLMPDLNGYQLAPVTVHQLLPHTAGVPLPATLIGQAAPAECDLESGERLRGVAHDYSARLLGGVCGIAGAFSILGDVETFLQHLIADSGAAEAGFGSKARASSSTTGSPEPRCG</sequence>
<dbReference type="Gene3D" id="3.40.710.10">
    <property type="entry name" value="DD-peptidase/beta-lactamase superfamily"/>
    <property type="match status" value="1"/>
</dbReference>
<proteinExistence type="predicted"/>
<dbReference type="InterPro" id="IPR012338">
    <property type="entry name" value="Beta-lactam/transpept-like"/>
</dbReference>
<dbReference type="Pfam" id="PF00144">
    <property type="entry name" value="Beta-lactamase"/>
    <property type="match status" value="1"/>
</dbReference>
<reference evidence="2 3" key="1">
    <citation type="submission" date="2020-10" db="EMBL/GenBank/DDBJ databases">
        <title>Sequencing the genomes of 1000 actinobacteria strains.</title>
        <authorList>
            <person name="Klenk H.-P."/>
        </authorList>
    </citation>
    <scope>NUCLEOTIDE SEQUENCE [LARGE SCALE GENOMIC DNA]</scope>
    <source>
        <strain evidence="2 3">DSM 43173</strain>
    </source>
</reference>
<dbReference type="InterPro" id="IPR001466">
    <property type="entry name" value="Beta-lactam-related"/>
</dbReference>
<dbReference type="RefSeq" id="WP_192792709.1">
    <property type="nucleotide sequence ID" value="NZ_JADBEK010000001.1"/>
</dbReference>
<accession>A0ABR9MLM4</accession>
<dbReference type="Proteomes" id="UP000633509">
    <property type="component" value="Unassembled WGS sequence"/>
</dbReference>
<evidence type="ECO:0000313" key="2">
    <source>
        <dbReference type="EMBL" id="MBE1593337.1"/>
    </source>
</evidence>
<gene>
    <name evidence="2" type="ORF">H4W80_011595</name>
</gene>